<sequence length="38" mass="4428">MENIFLNKVKDNAAVRIWAETTHRKKGNSFMEGYVSEL</sequence>
<accession>A0A7J9B2W3</accession>
<reference evidence="1 2" key="1">
    <citation type="journal article" date="2019" name="Genome Biol. Evol.">
        <title>Insights into the evolution of the New World diploid cottons (Gossypium, subgenus Houzingenia) based on genome sequencing.</title>
        <authorList>
            <person name="Grover C.E."/>
            <person name="Arick M.A. 2nd"/>
            <person name="Thrash A."/>
            <person name="Conover J.L."/>
            <person name="Sanders W.S."/>
            <person name="Peterson D.G."/>
            <person name="Frelichowski J.E."/>
            <person name="Scheffler J.A."/>
            <person name="Scheffler B.E."/>
            <person name="Wendel J.F."/>
        </authorList>
    </citation>
    <scope>NUCLEOTIDE SEQUENCE [LARGE SCALE GENOMIC DNA]</scope>
    <source>
        <strain evidence="1">4</strain>
        <tissue evidence="1">Leaf</tissue>
    </source>
</reference>
<proteinExistence type="predicted"/>
<protein>
    <submittedName>
        <fullName evidence="1">Uncharacterized protein</fullName>
    </submittedName>
</protein>
<comment type="caution">
    <text evidence="1">The sequence shown here is derived from an EMBL/GenBank/DDBJ whole genome shotgun (WGS) entry which is preliminary data.</text>
</comment>
<organism evidence="1 2">
    <name type="scientific">Gossypium laxum</name>
    <dbReference type="NCBI Taxonomy" id="34288"/>
    <lineage>
        <taxon>Eukaryota</taxon>
        <taxon>Viridiplantae</taxon>
        <taxon>Streptophyta</taxon>
        <taxon>Embryophyta</taxon>
        <taxon>Tracheophyta</taxon>
        <taxon>Spermatophyta</taxon>
        <taxon>Magnoliopsida</taxon>
        <taxon>eudicotyledons</taxon>
        <taxon>Gunneridae</taxon>
        <taxon>Pentapetalae</taxon>
        <taxon>rosids</taxon>
        <taxon>malvids</taxon>
        <taxon>Malvales</taxon>
        <taxon>Malvaceae</taxon>
        <taxon>Malvoideae</taxon>
        <taxon>Gossypium</taxon>
    </lineage>
</organism>
<evidence type="ECO:0000313" key="1">
    <source>
        <dbReference type="EMBL" id="MBA0730677.1"/>
    </source>
</evidence>
<keyword evidence="2" id="KW-1185">Reference proteome</keyword>
<dbReference type="Proteomes" id="UP000593574">
    <property type="component" value="Unassembled WGS sequence"/>
</dbReference>
<gene>
    <name evidence="1" type="ORF">Golax_025759</name>
</gene>
<dbReference type="EMBL" id="JABEZV010446571">
    <property type="protein sequence ID" value="MBA0730677.1"/>
    <property type="molecule type" value="Genomic_DNA"/>
</dbReference>
<evidence type="ECO:0000313" key="2">
    <source>
        <dbReference type="Proteomes" id="UP000593574"/>
    </source>
</evidence>
<name>A0A7J9B2W3_9ROSI</name>
<dbReference type="AlphaFoldDB" id="A0A7J9B2W3"/>